<dbReference type="CDD" id="cd00104">
    <property type="entry name" value="KAZAL_FS"/>
    <property type="match status" value="1"/>
</dbReference>
<reference evidence="3 4" key="1">
    <citation type="submission" date="2018-11" db="EMBL/GenBank/DDBJ databases">
        <title>Genome squencing of methanotrophic bacteria isolated from alkaline groundwater in Korea.</title>
        <authorList>
            <person name="Nguyen L.N."/>
        </authorList>
    </citation>
    <scope>NUCLEOTIDE SEQUENCE [LARGE SCALE GENOMIC DNA]</scope>
    <source>
        <strain evidence="3 4">GW6</strain>
    </source>
</reference>
<sequence>MHLRSGLRLCAVLASTLFVFFMATSSPAVAAGAVGAKCGGIAGLPCAKGLWCEMRPGSCRVADAFGHCARKPAFCRRNFRPVCGCDGRTYPNDCARRAAGVSKNHNGRCRRHH</sequence>
<dbReference type="AlphaFoldDB" id="A0A3G8M5F4"/>
<dbReference type="Gene3D" id="3.30.60.30">
    <property type="match status" value="1"/>
</dbReference>
<accession>A0A3G8M5F4</accession>
<dbReference type="Proteomes" id="UP000273982">
    <property type="component" value="Chromosome"/>
</dbReference>
<protein>
    <submittedName>
        <fullName evidence="3">Kazal domain-containing protein</fullName>
    </submittedName>
</protein>
<dbReference type="SUPFAM" id="SSF100895">
    <property type="entry name" value="Kazal-type serine protease inhibitors"/>
    <property type="match status" value="1"/>
</dbReference>
<dbReference type="InterPro" id="IPR036058">
    <property type="entry name" value="Kazal_dom_sf"/>
</dbReference>
<evidence type="ECO:0000313" key="3">
    <source>
        <dbReference type="EMBL" id="AZG77203.1"/>
    </source>
</evidence>
<dbReference type="PROSITE" id="PS51465">
    <property type="entry name" value="KAZAL_2"/>
    <property type="match status" value="1"/>
</dbReference>
<evidence type="ECO:0000256" key="1">
    <source>
        <dbReference type="SAM" id="SignalP"/>
    </source>
</evidence>
<feature type="chain" id="PRO_5018106082" evidence="1">
    <location>
        <begin position="31"/>
        <end position="113"/>
    </location>
</feature>
<feature type="signal peptide" evidence="1">
    <location>
        <begin position="1"/>
        <end position="30"/>
    </location>
</feature>
<gene>
    <name evidence="3" type="ORF">EHO51_10900</name>
</gene>
<organism evidence="3 4">
    <name type="scientific">Methylocystis rosea</name>
    <dbReference type="NCBI Taxonomy" id="173366"/>
    <lineage>
        <taxon>Bacteria</taxon>
        <taxon>Pseudomonadati</taxon>
        <taxon>Pseudomonadota</taxon>
        <taxon>Alphaproteobacteria</taxon>
        <taxon>Hyphomicrobiales</taxon>
        <taxon>Methylocystaceae</taxon>
        <taxon>Methylocystis</taxon>
    </lineage>
</organism>
<dbReference type="SMART" id="SM00280">
    <property type="entry name" value="KAZAL"/>
    <property type="match status" value="1"/>
</dbReference>
<dbReference type="KEGG" id="mros:EHO51_10900"/>
<dbReference type="InterPro" id="IPR002350">
    <property type="entry name" value="Kazal_dom"/>
</dbReference>
<dbReference type="RefSeq" id="WP_124738922.1">
    <property type="nucleotide sequence ID" value="NZ_CP034086.1"/>
</dbReference>
<dbReference type="EMBL" id="CP034086">
    <property type="protein sequence ID" value="AZG77203.1"/>
    <property type="molecule type" value="Genomic_DNA"/>
</dbReference>
<proteinExistence type="predicted"/>
<feature type="domain" description="Kazal-like" evidence="2">
    <location>
        <begin position="62"/>
        <end position="111"/>
    </location>
</feature>
<dbReference type="Pfam" id="PF00050">
    <property type="entry name" value="Kazal_1"/>
    <property type="match status" value="1"/>
</dbReference>
<name>A0A3G8M5F4_9HYPH</name>
<keyword evidence="1" id="KW-0732">Signal</keyword>
<evidence type="ECO:0000259" key="2">
    <source>
        <dbReference type="PROSITE" id="PS51465"/>
    </source>
</evidence>
<evidence type="ECO:0000313" key="4">
    <source>
        <dbReference type="Proteomes" id="UP000273982"/>
    </source>
</evidence>